<dbReference type="Pfam" id="PF07703">
    <property type="entry name" value="A2M_BRD"/>
    <property type="match status" value="1"/>
</dbReference>
<dbReference type="Proteomes" id="UP000735302">
    <property type="component" value="Unassembled WGS sequence"/>
</dbReference>
<accession>A0AAV4BE40</accession>
<proteinExistence type="predicted"/>
<name>A0AAV4BE40_9GAST</name>
<dbReference type="EMBL" id="BLXT01004901">
    <property type="protein sequence ID" value="GFO17843.1"/>
    <property type="molecule type" value="Genomic_DNA"/>
</dbReference>
<dbReference type="InterPro" id="IPR050473">
    <property type="entry name" value="A2M/Complement_sys"/>
</dbReference>
<dbReference type="Gene3D" id="2.60.40.1930">
    <property type="match status" value="2"/>
</dbReference>
<feature type="domain" description="Alpha-2-macroglobulin bait region" evidence="2">
    <location>
        <begin position="306"/>
        <end position="509"/>
    </location>
</feature>
<comment type="caution">
    <text evidence="3">The sequence shown here is derived from an EMBL/GenBank/DDBJ whole genome shotgun (WGS) entry which is preliminary data.</text>
</comment>
<reference evidence="3 4" key="1">
    <citation type="journal article" date="2021" name="Elife">
        <title>Chloroplast acquisition without the gene transfer in kleptoplastic sea slugs, Plakobranchus ocellatus.</title>
        <authorList>
            <person name="Maeda T."/>
            <person name="Takahashi S."/>
            <person name="Yoshida T."/>
            <person name="Shimamura S."/>
            <person name="Takaki Y."/>
            <person name="Nagai Y."/>
            <person name="Toyoda A."/>
            <person name="Suzuki Y."/>
            <person name="Arimoto A."/>
            <person name="Ishii H."/>
            <person name="Satoh N."/>
            <person name="Nishiyama T."/>
            <person name="Hasebe M."/>
            <person name="Maruyama T."/>
            <person name="Minagawa J."/>
            <person name="Obokata J."/>
            <person name="Shigenobu S."/>
        </authorList>
    </citation>
    <scope>NUCLEOTIDE SEQUENCE [LARGE SCALE GENOMIC DNA]</scope>
</reference>
<dbReference type="InterPro" id="IPR040839">
    <property type="entry name" value="MG4"/>
</dbReference>
<dbReference type="PANTHER" id="PTHR11412">
    <property type="entry name" value="MACROGLOBULIN / COMPLEMENT"/>
    <property type="match status" value="1"/>
</dbReference>
<dbReference type="Gene3D" id="2.60.40.10">
    <property type="entry name" value="Immunoglobulins"/>
    <property type="match status" value="1"/>
</dbReference>
<dbReference type="InterPro" id="IPR041555">
    <property type="entry name" value="MG3"/>
</dbReference>
<dbReference type="Gene3D" id="2.60.40.1940">
    <property type="match status" value="1"/>
</dbReference>
<dbReference type="InterPro" id="IPR011625">
    <property type="entry name" value="A2M_N_BRD"/>
</dbReference>
<dbReference type="Pfam" id="PF17789">
    <property type="entry name" value="MG4"/>
    <property type="match status" value="1"/>
</dbReference>
<dbReference type="SMART" id="SM01359">
    <property type="entry name" value="A2M_N_2"/>
    <property type="match status" value="1"/>
</dbReference>
<evidence type="ECO:0000256" key="1">
    <source>
        <dbReference type="SAM" id="MobiDB-lite"/>
    </source>
</evidence>
<sequence>MISSVYITDPNGSKVKQYFNLNITFAKSLDFQLGLQAKPGDWKIEANLDNEVTKNKTFKVKIYEQNHLEVIIEPPPYILPADKTLSGRVCGRYLSGTPLKGRLSLYFSWVPCVPFDDNRFFPTLQRGVDLNGCYNYSVDTAILTRTLKPCNMLRIQAIFKDDRLGTTLYKSHTGPEVSQQLFKIRLDDNSNGFLKPGLPYHGKVRATKFDGTPAIEYPIVVTAISRDNSFHASSTFVTDKSGEAVFALCGALTNVSSLKIEAQSTLFQIPGSAEEEWNWKYNNIHKSSRSNVRYVQSWFSPSNSYLQVKKIDSPISCGQRITIPVLYTNAAGIPQDCQYQVVARGQTIEYGVIVHKNIKKVDVGKQPPGMCLQENQAASDREARDDSMPESGPFPPKQIQKRENEEPVVRSVDTSVMVFEFNLTLFVQPIMSPKFTILLFHVKKDREVVADSMQYDVGTCLQNKVKLEVNGQSNGGVKIYPNQSVNVKLNAINDSECSLSVVGKNNPLMTPEQMFDEVTKFTNPLYGPNKNIYDNEEDYCVKQIQDIEERRLKKGESRNYRSDYLDAREAFKLAGHLIATRLTIETRPCHKFEPASYVATREAEIPEFIEDQLKNLTPIYPESWLWTTFGY</sequence>
<dbReference type="Pfam" id="PF17791">
    <property type="entry name" value="MG3"/>
    <property type="match status" value="1"/>
</dbReference>
<dbReference type="AlphaFoldDB" id="A0AAV4BE40"/>
<dbReference type="InterPro" id="IPR013783">
    <property type="entry name" value="Ig-like_fold"/>
</dbReference>
<evidence type="ECO:0000259" key="2">
    <source>
        <dbReference type="SMART" id="SM01359"/>
    </source>
</evidence>
<feature type="region of interest" description="Disordered" evidence="1">
    <location>
        <begin position="365"/>
        <end position="406"/>
    </location>
</feature>
<protein>
    <submittedName>
        <fullName evidence="3">Alpha-2-macroglobulin-like protein</fullName>
    </submittedName>
</protein>
<organism evidence="3 4">
    <name type="scientific">Plakobranchus ocellatus</name>
    <dbReference type="NCBI Taxonomy" id="259542"/>
    <lineage>
        <taxon>Eukaryota</taxon>
        <taxon>Metazoa</taxon>
        <taxon>Spiralia</taxon>
        <taxon>Lophotrochozoa</taxon>
        <taxon>Mollusca</taxon>
        <taxon>Gastropoda</taxon>
        <taxon>Heterobranchia</taxon>
        <taxon>Euthyneura</taxon>
        <taxon>Panpulmonata</taxon>
        <taxon>Sacoglossa</taxon>
        <taxon>Placobranchoidea</taxon>
        <taxon>Plakobranchidae</taxon>
        <taxon>Plakobranchus</taxon>
    </lineage>
</organism>
<gene>
    <name evidence="3" type="ORF">PoB_004434800</name>
</gene>
<feature type="non-terminal residue" evidence="3">
    <location>
        <position position="631"/>
    </location>
</feature>
<keyword evidence="4" id="KW-1185">Reference proteome</keyword>
<dbReference type="PANTHER" id="PTHR11412:SF171">
    <property type="entry name" value="PREGNANCY ZONE PROTEIN-LIKE PROTEIN"/>
    <property type="match status" value="1"/>
</dbReference>
<evidence type="ECO:0000313" key="3">
    <source>
        <dbReference type="EMBL" id="GFO17843.1"/>
    </source>
</evidence>
<evidence type="ECO:0000313" key="4">
    <source>
        <dbReference type="Proteomes" id="UP000735302"/>
    </source>
</evidence>